<dbReference type="InterPro" id="IPR000626">
    <property type="entry name" value="Ubiquitin-like_dom"/>
</dbReference>
<sequence length="178" mass="19336">MPLALFRKLSKAMTTSADDQGEIRLRVAGIGFDIQLSVPGPSSTIADVLTKVADEIKIPAPYLLLLFRGKKLTDGDSTLADLKIKDRTRLMLLHGPEYGKDKAGIEALQAVNKDLDDLEGDESIAAKVIDEMVTRACIKLDNIDVSGSETLRRLRREALHRAHEIGEKRGGEGEGGTS</sequence>
<protein>
    <recommendedName>
        <fullName evidence="1">Ubiquitin-like domain-containing protein</fullName>
    </recommendedName>
</protein>
<dbReference type="GO" id="GO:0051087">
    <property type="term" value="F:protein-folding chaperone binding"/>
    <property type="evidence" value="ECO:0007669"/>
    <property type="project" value="InterPro"/>
</dbReference>
<dbReference type="InterPro" id="IPR036533">
    <property type="entry name" value="BAG_dom_sf"/>
</dbReference>
<dbReference type="CDD" id="cd17039">
    <property type="entry name" value="Ubl_ubiquitin_like"/>
    <property type="match status" value="1"/>
</dbReference>
<dbReference type="PROSITE" id="PS50053">
    <property type="entry name" value="UBIQUITIN_2"/>
    <property type="match status" value="1"/>
</dbReference>
<dbReference type="InterPro" id="IPR029071">
    <property type="entry name" value="Ubiquitin-like_domsf"/>
</dbReference>
<feature type="domain" description="Ubiquitin-like" evidence="1">
    <location>
        <begin position="41"/>
        <end position="93"/>
    </location>
</feature>
<evidence type="ECO:0000313" key="2">
    <source>
        <dbReference type="EMBL" id="CAD8367600.1"/>
    </source>
</evidence>
<accession>A0A7S0FLE8</accession>
<proteinExistence type="predicted"/>
<dbReference type="Pfam" id="PF02179">
    <property type="entry name" value="BAG"/>
    <property type="match status" value="1"/>
</dbReference>
<organism evidence="2">
    <name type="scientific">Minutocellus polymorphus</name>
    <dbReference type="NCBI Taxonomy" id="265543"/>
    <lineage>
        <taxon>Eukaryota</taxon>
        <taxon>Sar</taxon>
        <taxon>Stramenopiles</taxon>
        <taxon>Ochrophyta</taxon>
        <taxon>Bacillariophyta</taxon>
        <taxon>Mediophyceae</taxon>
        <taxon>Cymatosirophycidae</taxon>
        <taxon>Cymatosirales</taxon>
        <taxon>Cymatosiraceae</taxon>
        <taxon>Minutocellus</taxon>
    </lineage>
</organism>
<dbReference type="AlphaFoldDB" id="A0A7S0FLE8"/>
<dbReference type="SMART" id="SM00213">
    <property type="entry name" value="UBQ"/>
    <property type="match status" value="1"/>
</dbReference>
<gene>
    <name evidence="2" type="ORF">MPOL1434_LOCUS4510</name>
</gene>
<dbReference type="Gene3D" id="1.20.58.120">
    <property type="entry name" value="BAG domain"/>
    <property type="match status" value="1"/>
</dbReference>
<dbReference type="SUPFAM" id="SSF63491">
    <property type="entry name" value="BAG domain"/>
    <property type="match status" value="1"/>
</dbReference>
<evidence type="ECO:0000259" key="1">
    <source>
        <dbReference type="PROSITE" id="PS50053"/>
    </source>
</evidence>
<dbReference type="Gene3D" id="3.10.20.90">
    <property type="entry name" value="Phosphatidylinositol 3-kinase Catalytic Subunit, Chain A, domain 1"/>
    <property type="match status" value="1"/>
</dbReference>
<dbReference type="Pfam" id="PF00240">
    <property type="entry name" value="ubiquitin"/>
    <property type="match status" value="1"/>
</dbReference>
<dbReference type="EMBL" id="HBEJ01007644">
    <property type="protein sequence ID" value="CAD8367600.1"/>
    <property type="molecule type" value="Transcribed_RNA"/>
</dbReference>
<reference evidence="2" key="1">
    <citation type="submission" date="2021-01" db="EMBL/GenBank/DDBJ databases">
        <authorList>
            <person name="Corre E."/>
            <person name="Pelletier E."/>
            <person name="Niang G."/>
            <person name="Scheremetjew M."/>
            <person name="Finn R."/>
            <person name="Kale V."/>
            <person name="Holt S."/>
            <person name="Cochrane G."/>
            <person name="Meng A."/>
            <person name="Brown T."/>
            <person name="Cohen L."/>
        </authorList>
    </citation>
    <scope>NUCLEOTIDE SEQUENCE</scope>
    <source>
        <strain evidence="2">CCMP3303</strain>
    </source>
</reference>
<name>A0A7S0FLE8_9STRA</name>
<dbReference type="InterPro" id="IPR003103">
    <property type="entry name" value="BAG_domain"/>
</dbReference>
<dbReference type="SUPFAM" id="SSF54236">
    <property type="entry name" value="Ubiquitin-like"/>
    <property type="match status" value="1"/>
</dbReference>